<dbReference type="InterPro" id="IPR000182">
    <property type="entry name" value="GNAT_dom"/>
</dbReference>
<evidence type="ECO:0000313" key="3">
    <source>
        <dbReference type="Proteomes" id="UP001321018"/>
    </source>
</evidence>
<feature type="domain" description="N-acetyltransferase" evidence="1">
    <location>
        <begin position="30"/>
        <end position="191"/>
    </location>
</feature>
<dbReference type="PANTHER" id="PTHR43617:SF20">
    <property type="entry name" value="N-ALPHA-ACETYLTRANSFERASE RIMI"/>
    <property type="match status" value="1"/>
</dbReference>
<accession>A0AAP3E478</accession>
<comment type="caution">
    <text evidence="2">The sequence shown here is derived from an EMBL/GenBank/DDBJ whole genome shotgun (WGS) entry which is preliminary data.</text>
</comment>
<dbReference type="GO" id="GO:0016747">
    <property type="term" value="F:acyltransferase activity, transferring groups other than amino-acyl groups"/>
    <property type="evidence" value="ECO:0007669"/>
    <property type="project" value="InterPro"/>
</dbReference>
<evidence type="ECO:0000313" key="2">
    <source>
        <dbReference type="EMBL" id="MCU4743812.1"/>
    </source>
</evidence>
<reference evidence="2" key="1">
    <citation type="submission" date="2022-09" db="EMBL/GenBank/DDBJ databases">
        <title>Enrichment on poylsaccharides allowed isolation of novel metabolic and taxonomic groups of Haloarchaea.</title>
        <authorList>
            <person name="Sorokin D.Y."/>
            <person name="Elcheninov A.G."/>
            <person name="Khizhniak T.V."/>
            <person name="Kolganova T.V."/>
            <person name="Kublanov I.V."/>
        </authorList>
    </citation>
    <scope>NUCLEOTIDE SEQUENCE</scope>
    <source>
        <strain evidence="2">AArc-xg1-1</strain>
    </source>
</reference>
<dbReference type="Proteomes" id="UP001321018">
    <property type="component" value="Unassembled WGS sequence"/>
</dbReference>
<dbReference type="InterPro" id="IPR016181">
    <property type="entry name" value="Acyl_CoA_acyltransferase"/>
</dbReference>
<name>A0AAP3E478_9EURY</name>
<dbReference type="AlphaFoldDB" id="A0AAP3E478"/>
<evidence type="ECO:0000259" key="1">
    <source>
        <dbReference type="PROSITE" id="PS51186"/>
    </source>
</evidence>
<dbReference type="SUPFAM" id="SSF55729">
    <property type="entry name" value="Acyl-CoA N-acyltransferases (Nat)"/>
    <property type="match status" value="1"/>
</dbReference>
<organism evidence="2 3">
    <name type="scientific">Natronoglomus mannanivorans</name>
    <dbReference type="NCBI Taxonomy" id="2979990"/>
    <lineage>
        <taxon>Archaea</taxon>
        <taxon>Methanobacteriati</taxon>
        <taxon>Methanobacteriota</taxon>
        <taxon>Stenosarchaea group</taxon>
        <taxon>Halobacteria</taxon>
        <taxon>Halobacteriales</taxon>
        <taxon>Natrialbaceae</taxon>
        <taxon>Natronoglomus</taxon>
    </lineage>
</organism>
<dbReference type="PROSITE" id="PS51186">
    <property type="entry name" value="GNAT"/>
    <property type="match status" value="1"/>
</dbReference>
<protein>
    <submittedName>
        <fullName evidence="2">GNAT family N-acetyltransferase</fullName>
    </submittedName>
</protein>
<dbReference type="Gene3D" id="3.40.630.30">
    <property type="match status" value="1"/>
</dbReference>
<sequence>MDGTRVYPDDTAGPFPSPPVTFGDRDGRTIVVRPFDPDEPQVDALTEMYVQFDPADRAQGIPPSGETRVRNWLETICADGVNVAAWHDGRVVGHATLVPDVDDPAAVDDVGEIAWELAIFVLQEFQRAGIGTELLERLLGYASDQGIEKVWLTVERWNSPAIALYERVGFEVCGSESFEQEMAILLARDDESTHQESG</sequence>
<dbReference type="PANTHER" id="PTHR43617">
    <property type="entry name" value="L-AMINO ACID N-ACETYLTRANSFERASE"/>
    <property type="match status" value="1"/>
</dbReference>
<dbReference type="RefSeq" id="WP_338005648.1">
    <property type="nucleotide sequence ID" value="NZ_JAOPKA010000018.1"/>
</dbReference>
<proteinExistence type="predicted"/>
<gene>
    <name evidence="2" type="ORF">OB960_20715</name>
</gene>
<dbReference type="EMBL" id="JAOPKA010000018">
    <property type="protein sequence ID" value="MCU4743812.1"/>
    <property type="molecule type" value="Genomic_DNA"/>
</dbReference>
<dbReference type="Pfam" id="PF00583">
    <property type="entry name" value="Acetyltransf_1"/>
    <property type="match status" value="1"/>
</dbReference>
<dbReference type="InterPro" id="IPR050276">
    <property type="entry name" value="MshD_Acetyltransferase"/>
</dbReference>
<dbReference type="CDD" id="cd04301">
    <property type="entry name" value="NAT_SF"/>
    <property type="match status" value="1"/>
</dbReference>